<dbReference type="EMBL" id="CAJJDP010000156">
    <property type="protein sequence ID" value="CAD8211404.1"/>
    <property type="molecule type" value="Genomic_DNA"/>
</dbReference>
<name>A0A8S1YK07_PAROT</name>
<comment type="cofactor">
    <cofactor evidence="1">
        <name>pyridoxal 5'-phosphate</name>
        <dbReference type="ChEBI" id="CHEBI:597326"/>
    </cofactor>
</comment>
<dbReference type="OMA" id="CWERAQK"/>
<dbReference type="GO" id="GO:0004372">
    <property type="term" value="F:glycine hydroxymethyltransferase activity"/>
    <property type="evidence" value="ECO:0007669"/>
    <property type="project" value="TreeGrafter"/>
</dbReference>
<evidence type="ECO:0000256" key="2">
    <source>
        <dbReference type="ARBA" id="ARBA00022898"/>
    </source>
</evidence>
<gene>
    <name evidence="4" type="ORF">POCTA_138.1.T1540051</name>
</gene>
<reference evidence="4" key="1">
    <citation type="submission" date="2021-01" db="EMBL/GenBank/DDBJ databases">
        <authorList>
            <consortium name="Genoscope - CEA"/>
            <person name="William W."/>
        </authorList>
    </citation>
    <scope>NUCLEOTIDE SEQUENCE</scope>
</reference>
<keyword evidence="2" id="KW-0663">Pyridoxal phosphate</keyword>
<evidence type="ECO:0000256" key="1">
    <source>
        <dbReference type="ARBA" id="ARBA00001933"/>
    </source>
</evidence>
<dbReference type="OrthoDB" id="287952at2759"/>
<dbReference type="InterPro" id="IPR049943">
    <property type="entry name" value="Ser_HO-MeTrfase-like"/>
</dbReference>
<proteinExistence type="predicted"/>
<organism evidence="4 5">
    <name type="scientific">Paramecium octaurelia</name>
    <dbReference type="NCBI Taxonomy" id="43137"/>
    <lineage>
        <taxon>Eukaryota</taxon>
        <taxon>Sar</taxon>
        <taxon>Alveolata</taxon>
        <taxon>Ciliophora</taxon>
        <taxon>Intramacronucleata</taxon>
        <taxon>Oligohymenophorea</taxon>
        <taxon>Peniculida</taxon>
        <taxon>Parameciidae</taxon>
        <taxon>Paramecium</taxon>
    </lineage>
</organism>
<comment type="caution">
    <text evidence="4">The sequence shown here is derived from an EMBL/GenBank/DDBJ whole genome shotgun (WGS) entry which is preliminary data.</text>
</comment>
<evidence type="ECO:0000259" key="3">
    <source>
        <dbReference type="Pfam" id="PF00464"/>
    </source>
</evidence>
<sequence>MNSKIIRYFISNCFAKNHHLPLAQQDPEIFHLISEASNHKCIDFTETPTSLAVQQSLGSMMSTKYASGYPGKKNKPGTEIYDKIEQTCWERAQKLFNLNNFNVNVQLQSVTAAKLIVSKALVKPGGTILTRGNTDTKALEKYYNVIKNDNYDGEIDLIIDSKLDRLDTLRSEYKNTTPILLDVTEKAPFYVTNLLEEESKLLQQYQFIVVNTQSLLGPKGCLLFSDKAYSEEVDEACYPGYQSGPHFHTITGITVSLGEIQHAEYQTLFKQVKGNCAALKRQLKLKEFPLIETSGTCVSIEASQEDSKKLELSQIYAHFRESRLDFNLIPLTYKGVKQDAIPKLAECLGLALYHSRHGKFLQDENNSLWERELEGSMNEFYSMI</sequence>
<feature type="domain" description="Serine hydroxymethyltransferase-like" evidence="3">
    <location>
        <begin position="227"/>
        <end position="292"/>
    </location>
</feature>
<evidence type="ECO:0000313" key="5">
    <source>
        <dbReference type="Proteomes" id="UP000683925"/>
    </source>
</evidence>
<protein>
    <recommendedName>
        <fullName evidence="3">Serine hydroxymethyltransferase-like domain-containing protein</fullName>
    </recommendedName>
</protein>
<dbReference type="AlphaFoldDB" id="A0A8S1YK07"/>
<dbReference type="Proteomes" id="UP000683925">
    <property type="component" value="Unassembled WGS sequence"/>
</dbReference>
<dbReference type="GO" id="GO:0005739">
    <property type="term" value="C:mitochondrion"/>
    <property type="evidence" value="ECO:0007669"/>
    <property type="project" value="TreeGrafter"/>
</dbReference>
<keyword evidence="5" id="KW-1185">Reference proteome</keyword>
<dbReference type="GO" id="GO:0030170">
    <property type="term" value="F:pyridoxal phosphate binding"/>
    <property type="evidence" value="ECO:0007669"/>
    <property type="project" value="TreeGrafter"/>
</dbReference>
<accession>A0A8S1YK07</accession>
<dbReference type="PANTHER" id="PTHR11680">
    <property type="entry name" value="SERINE HYDROXYMETHYLTRANSFERASE"/>
    <property type="match status" value="1"/>
</dbReference>
<feature type="domain" description="Serine hydroxymethyltransferase-like" evidence="3">
    <location>
        <begin position="22"/>
        <end position="130"/>
    </location>
</feature>
<dbReference type="GO" id="GO:0046653">
    <property type="term" value="P:tetrahydrofolate metabolic process"/>
    <property type="evidence" value="ECO:0007669"/>
    <property type="project" value="TreeGrafter"/>
</dbReference>
<dbReference type="Pfam" id="PF00464">
    <property type="entry name" value="SHMT"/>
    <property type="match status" value="2"/>
</dbReference>
<dbReference type="GO" id="GO:0019264">
    <property type="term" value="P:glycine biosynthetic process from serine"/>
    <property type="evidence" value="ECO:0007669"/>
    <property type="project" value="TreeGrafter"/>
</dbReference>
<dbReference type="InterPro" id="IPR039429">
    <property type="entry name" value="SHMT-like_dom"/>
</dbReference>
<evidence type="ECO:0000313" key="4">
    <source>
        <dbReference type="EMBL" id="CAD8211404.1"/>
    </source>
</evidence>
<dbReference type="PANTHER" id="PTHR11680:SF28">
    <property type="entry name" value="SERINE HYDROXYMETHYLTRANSFERASE, MITOCHONDRIAL"/>
    <property type="match status" value="1"/>
</dbReference>